<reference evidence="2" key="1">
    <citation type="submission" date="2021-06" db="EMBL/GenBank/DDBJ databases">
        <authorList>
            <person name="Kallberg Y."/>
            <person name="Tangrot J."/>
            <person name="Rosling A."/>
        </authorList>
    </citation>
    <scope>NUCLEOTIDE SEQUENCE</scope>
    <source>
        <strain evidence="2">CL551</strain>
    </source>
</reference>
<dbReference type="EMBL" id="CAJVPV010003463">
    <property type="protein sequence ID" value="CAG8552593.1"/>
    <property type="molecule type" value="Genomic_DNA"/>
</dbReference>
<feature type="compositionally biased region" description="Low complexity" evidence="1">
    <location>
        <begin position="68"/>
        <end position="79"/>
    </location>
</feature>
<gene>
    <name evidence="2" type="ORF">AMORRO_LOCUS5645</name>
</gene>
<feature type="compositionally biased region" description="Polar residues" evidence="1">
    <location>
        <begin position="40"/>
        <end position="67"/>
    </location>
</feature>
<feature type="region of interest" description="Disordered" evidence="1">
    <location>
        <begin position="32"/>
        <end position="85"/>
    </location>
</feature>
<proteinExistence type="predicted"/>
<protein>
    <submittedName>
        <fullName evidence="2">3331_t:CDS:1</fullName>
    </submittedName>
</protein>
<dbReference type="Proteomes" id="UP000789342">
    <property type="component" value="Unassembled WGS sequence"/>
</dbReference>
<organism evidence="2 3">
    <name type="scientific">Acaulospora morrowiae</name>
    <dbReference type="NCBI Taxonomy" id="94023"/>
    <lineage>
        <taxon>Eukaryota</taxon>
        <taxon>Fungi</taxon>
        <taxon>Fungi incertae sedis</taxon>
        <taxon>Mucoromycota</taxon>
        <taxon>Glomeromycotina</taxon>
        <taxon>Glomeromycetes</taxon>
        <taxon>Diversisporales</taxon>
        <taxon>Acaulosporaceae</taxon>
        <taxon>Acaulospora</taxon>
    </lineage>
</organism>
<keyword evidence="3" id="KW-1185">Reference proteome</keyword>
<evidence type="ECO:0000313" key="3">
    <source>
        <dbReference type="Proteomes" id="UP000789342"/>
    </source>
</evidence>
<evidence type="ECO:0000313" key="2">
    <source>
        <dbReference type="EMBL" id="CAG8552593.1"/>
    </source>
</evidence>
<dbReference type="OrthoDB" id="10250320at2759"/>
<sequence>MSSTAAIKILISGPITHQMIAHVAQKAAEVIPCDPPPHLNGSSQAKPPTPTSANTIAGSVKNSSGNVTTSHTAATTHSHTLGEEDQQPLPPLLSFIQRLVIKSNVSTATFLTTLVYLARLKNKLPKLARGIYSLFLLRFHFSSPRIMKRRGLELDGLKSHDLVL</sequence>
<name>A0A9N9FS74_9GLOM</name>
<comment type="caution">
    <text evidence="2">The sequence shown here is derived from an EMBL/GenBank/DDBJ whole genome shotgun (WGS) entry which is preliminary data.</text>
</comment>
<evidence type="ECO:0000256" key="1">
    <source>
        <dbReference type="SAM" id="MobiDB-lite"/>
    </source>
</evidence>
<dbReference type="AlphaFoldDB" id="A0A9N9FS74"/>
<dbReference type="Gene3D" id="1.10.472.10">
    <property type="entry name" value="Cyclin-like"/>
    <property type="match status" value="1"/>
</dbReference>
<accession>A0A9N9FS74</accession>